<evidence type="ECO:0000256" key="5">
    <source>
        <dbReference type="PROSITE-ProRule" id="PRU00723"/>
    </source>
</evidence>
<reference evidence="8 9" key="1">
    <citation type="submission" date="2016-07" db="EMBL/GenBank/DDBJ databases">
        <title>Pervasive Adenine N6-methylation of Active Genes in Fungi.</title>
        <authorList>
            <consortium name="DOE Joint Genome Institute"/>
            <person name="Mondo S.J."/>
            <person name="Dannebaum R.O."/>
            <person name="Kuo R.C."/>
            <person name="Labutti K."/>
            <person name="Haridas S."/>
            <person name="Kuo A."/>
            <person name="Salamov A."/>
            <person name="Ahrendt S.R."/>
            <person name="Lipzen A."/>
            <person name="Sullivan W."/>
            <person name="Andreopoulos W.B."/>
            <person name="Clum A."/>
            <person name="Lindquist E."/>
            <person name="Daum C."/>
            <person name="Ramamoorthy G.K."/>
            <person name="Gryganskyi A."/>
            <person name="Culley D."/>
            <person name="Magnuson J.K."/>
            <person name="James T.Y."/>
            <person name="O'Malley M.A."/>
            <person name="Stajich J.E."/>
            <person name="Spatafora J.W."/>
            <person name="Visel A."/>
            <person name="Grigoriev I.V."/>
        </authorList>
    </citation>
    <scope>NUCLEOTIDE SEQUENCE [LARGE SCALE GENOMIC DNA]</scope>
    <source>
        <strain evidence="8 9">12-1054</strain>
    </source>
</reference>
<feature type="zinc finger region" description="C3H1-type" evidence="5">
    <location>
        <begin position="142"/>
        <end position="170"/>
    </location>
</feature>
<accession>A0A1Y2F451</accession>
<keyword evidence="4 5" id="KW-0862">Zinc</keyword>
<feature type="region of interest" description="Disordered" evidence="6">
    <location>
        <begin position="99"/>
        <end position="139"/>
    </location>
</feature>
<keyword evidence="2" id="KW-0677">Repeat</keyword>
<proteinExistence type="predicted"/>
<comment type="caution">
    <text evidence="8">The sequence shown here is derived from an EMBL/GenBank/DDBJ whole genome shotgun (WGS) entry which is preliminary data.</text>
</comment>
<dbReference type="RefSeq" id="XP_040723523.1">
    <property type="nucleotide sequence ID" value="XM_040865917.1"/>
</dbReference>
<dbReference type="EMBL" id="MCFI01000017">
    <property type="protein sequence ID" value="ORY78642.1"/>
    <property type="molecule type" value="Genomic_DNA"/>
</dbReference>
<evidence type="ECO:0000256" key="3">
    <source>
        <dbReference type="ARBA" id="ARBA00022771"/>
    </source>
</evidence>
<evidence type="ECO:0000256" key="2">
    <source>
        <dbReference type="ARBA" id="ARBA00022737"/>
    </source>
</evidence>
<dbReference type="InterPro" id="IPR045877">
    <property type="entry name" value="ZFP36-like"/>
</dbReference>
<dbReference type="Gene3D" id="4.10.1000.10">
    <property type="entry name" value="Zinc finger, CCCH-type"/>
    <property type="match status" value="2"/>
</dbReference>
<dbReference type="PANTHER" id="PTHR12547:SF18">
    <property type="entry name" value="PROTEIN TIS11"/>
    <property type="match status" value="1"/>
</dbReference>
<name>A0A1Y2F451_PROLT</name>
<evidence type="ECO:0000256" key="4">
    <source>
        <dbReference type="ARBA" id="ARBA00022833"/>
    </source>
</evidence>
<dbReference type="FunFam" id="4.10.1000.10:FF:000001">
    <property type="entry name" value="zinc finger CCCH domain-containing protein 15-like"/>
    <property type="match status" value="1"/>
</dbReference>
<feature type="zinc finger region" description="C3H1-type" evidence="5">
    <location>
        <begin position="180"/>
        <end position="208"/>
    </location>
</feature>
<dbReference type="SUPFAM" id="SSF90229">
    <property type="entry name" value="CCCH zinc finger"/>
    <property type="match status" value="2"/>
</dbReference>
<evidence type="ECO:0000259" key="7">
    <source>
        <dbReference type="PROSITE" id="PS50103"/>
    </source>
</evidence>
<sequence length="447" mass="48721">MSVLATLASSISVPQRQSHTDRPFTLSSTALQAARSKAERGIKTLAGESPQMSTTQAEPSCVSVNFAPRYSVEQYKRFLEGSAISVARARHAAFSQSAGAATQSFDERQKQEKSSKQQMSPLLSPVSSHSTRSGGPASRHKLYKTELCRNWQESGSCRYQTRCQFAHGPGELRDSARHCKYKTEPCVSFAQQGHCPYGSRCVFMHCQESPSSSSNHAISPGDMANASYFPFKRTSLSSLTSNESSTSSNSQTSLLGSSPLGSLPAGSQLSAFSASPVSPLASGMDASSYLTNDVVAQNWKNRVYAFDVGYRSALPEALLDDSDECPSACPAFRRLASCVYPERRHLKTLMEERSRSSSPSSWEATDGYTTPPLDYAAHQAWLDELIETPRPPASQRVFQQRHCDMQLRQTGPVEACAFSEQVPMHAIGRQVCSNLSFHPASDLLRGG</sequence>
<dbReference type="GO" id="GO:0008270">
    <property type="term" value="F:zinc ion binding"/>
    <property type="evidence" value="ECO:0007669"/>
    <property type="project" value="UniProtKB-KW"/>
</dbReference>
<organism evidence="8 9">
    <name type="scientific">Protomyces lactucae-debilis</name>
    <dbReference type="NCBI Taxonomy" id="2754530"/>
    <lineage>
        <taxon>Eukaryota</taxon>
        <taxon>Fungi</taxon>
        <taxon>Dikarya</taxon>
        <taxon>Ascomycota</taxon>
        <taxon>Taphrinomycotina</taxon>
        <taxon>Taphrinomycetes</taxon>
        <taxon>Taphrinales</taxon>
        <taxon>Protomycetaceae</taxon>
        <taxon>Protomyces</taxon>
    </lineage>
</organism>
<dbReference type="AlphaFoldDB" id="A0A1Y2F451"/>
<dbReference type="GO" id="GO:0003729">
    <property type="term" value="F:mRNA binding"/>
    <property type="evidence" value="ECO:0007669"/>
    <property type="project" value="InterPro"/>
</dbReference>
<keyword evidence="1 5" id="KW-0479">Metal-binding</keyword>
<keyword evidence="3 5" id="KW-0863">Zinc-finger</keyword>
<dbReference type="OrthoDB" id="410307at2759"/>
<dbReference type="PROSITE" id="PS50103">
    <property type="entry name" value="ZF_C3H1"/>
    <property type="match status" value="2"/>
</dbReference>
<feature type="compositionally biased region" description="Basic and acidic residues" evidence="6">
    <location>
        <begin position="105"/>
        <end position="115"/>
    </location>
</feature>
<feature type="domain" description="C3H1-type" evidence="7">
    <location>
        <begin position="142"/>
        <end position="170"/>
    </location>
</feature>
<dbReference type="Pfam" id="PF00642">
    <property type="entry name" value="zf-CCCH"/>
    <property type="match status" value="2"/>
</dbReference>
<gene>
    <name evidence="8" type="ORF">BCR37DRAFT_109748</name>
</gene>
<evidence type="ECO:0000313" key="9">
    <source>
        <dbReference type="Proteomes" id="UP000193685"/>
    </source>
</evidence>
<dbReference type="STRING" id="56484.A0A1Y2F451"/>
<keyword evidence="9" id="KW-1185">Reference proteome</keyword>
<evidence type="ECO:0000256" key="6">
    <source>
        <dbReference type="SAM" id="MobiDB-lite"/>
    </source>
</evidence>
<evidence type="ECO:0000313" key="8">
    <source>
        <dbReference type="EMBL" id="ORY78642.1"/>
    </source>
</evidence>
<protein>
    <recommendedName>
        <fullName evidence="7">C3H1-type domain-containing protein</fullName>
    </recommendedName>
</protein>
<evidence type="ECO:0000256" key="1">
    <source>
        <dbReference type="ARBA" id="ARBA00022723"/>
    </source>
</evidence>
<dbReference type="SMART" id="SM00356">
    <property type="entry name" value="ZnF_C3H1"/>
    <property type="match status" value="2"/>
</dbReference>
<dbReference type="PANTHER" id="PTHR12547">
    <property type="entry name" value="CCCH ZINC FINGER/TIS11-RELATED"/>
    <property type="match status" value="1"/>
</dbReference>
<dbReference type="GeneID" id="63782516"/>
<feature type="domain" description="C3H1-type" evidence="7">
    <location>
        <begin position="180"/>
        <end position="208"/>
    </location>
</feature>
<dbReference type="Proteomes" id="UP000193685">
    <property type="component" value="Unassembled WGS sequence"/>
</dbReference>
<dbReference type="InterPro" id="IPR000571">
    <property type="entry name" value="Znf_CCCH"/>
</dbReference>
<dbReference type="InterPro" id="IPR036855">
    <property type="entry name" value="Znf_CCCH_sf"/>
</dbReference>